<evidence type="ECO:0000259" key="10">
    <source>
        <dbReference type="PROSITE" id="PS50011"/>
    </source>
</evidence>
<dbReference type="EC" id="2.7.11.1" evidence="1"/>
<dbReference type="GO" id="GO:0005524">
    <property type="term" value="F:ATP binding"/>
    <property type="evidence" value="ECO:0007669"/>
    <property type="project" value="UniProtKB-UniRule"/>
</dbReference>
<dbReference type="Gene3D" id="3.30.200.20">
    <property type="entry name" value="Phosphorylase Kinase, domain 1"/>
    <property type="match status" value="1"/>
</dbReference>
<evidence type="ECO:0000256" key="9">
    <source>
        <dbReference type="PROSITE-ProRule" id="PRU10141"/>
    </source>
</evidence>
<evidence type="ECO:0000256" key="2">
    <source>
        <dbReference type="ARBA" id="ARBA00022527"/>
    </source>
</evidence>
<protein>
    <recommendedName>
        <fullName evidence="1">non-specific serine/threonine protein kinase</fullName>
        <ecNumber evidence="1">2.7.11.1</ecNumber>
    </recommendedName>
</protein>
<name>A0A0U1M1G0_TALIS</name>
<dbReference type="STRING" id="28573.A0A0U1M1G0"/>
<evidence type="ECO:0000256" key="1">
    <source>
        <dbReference type="ARBA" id="ARBA00012513"/>
    </source>
</evidence>
<evidence type="ECO:0000256" key="8">
    <source>
        <dbReference type="ARBA" id="ARBA00048679"/>
    </source>
</evidence>
<gene>
    <name evidence="11" type="ORF">PISL3812_06461</name>
</gene>
<keyword evidence="4 9" id="KW-0547">Nucleotide-binding</keyword>
<dbReference type="InterPro" id="IPR051334">
    <property type="entry name" value="SRPK"/>
</dbReference>
<dbReference type="EMBL" id="CVMT01000006">
    <property type="protein sequence ID" value="CRG89425.1"/>
    <property type="molecule type" value="Genomic_DNA"/>
</dbReference>
<dbReference type="InterPro" id="IPR011009">
    <property type="entry name" value="Kinase-like_dom_sf"/>
</dbReference>
<dbReference type="GO" id="GO:0005737">
    <property type="term" value="C:cytoplasm"/>
    <property type="evidence" value="ECO:0007669"/>
    <property type="project" value="TreeGrafter"/>
</dbReference>
<dbReference type="Pfam" id="PF00069">
    <property type="entry name" value="Pkinase"/>
    <property type="match status" value="1"/>
</dbReference>
<dbReference type="InterPro" id="IPR017441">
    <property type="entry name" value="Protein_kinase_ATP_BS"/>
</dbReference>
<proteinExistence type="predicted"/>
<evidence type="ECO:0000256" key="3">
    <source>
        <dbReference type="ARBA" id="ARBA00022679"/>
    </source>
</evidence>
<dbReference type="OMA" id="VWFARDM"/>
<keyword evidence="2" id="KW-0723">Serine/threonine-protein kinase</keyword>
<dbReference type="GO" id="GO:0005634">
    <property type="term" value="C:nucleus"/>
    <property type="evidence" value="ECO:0007669"/>
    <property type="project" value="TreeGrafter"/>
</dbReference>
<evidence type="ECO:0000313" key="11">
    <source>
        <dbReference type="EMBL" id="CRG89425.1"/>
    </source>
</evidence>
<evidence type="ECO:0000256" key="5">
    <source>
        <dbReference type="ARBA" id="ARBA00022777"/>
    </source>
</evidence>
<dbReference type="InterPro" id="IPR000719">
    <property type="entry name" value="Prot_kinase_dom"/>
</dbReference>
<keyword evidence="5 11" id="KW-0418">Kinase</keyword>
<evidence type="ECO:0000256" key="6">
    <source>
        <dbReference type="ARBA" id="ARBA00022840"/>
    </source>
</evidence>
<dbReference type="SUPFAM" id="SSF56112">
    <property type="entry name" value="Protein kinase-like (PK-like)"/>
    <property type="match status" value="1"/>
</dbReference>
<dbReference type="GO" id="GO:0004674">
    <property type="term" value="F:protein serine/threonine kinase activity"/>
    <property type="evidence" value="ECO:0007669"/>
    <property type="project" value="UniProtKB-KW"/>
</dbReference>
<evidence type="ECO:0000313" key="12">
    <source>
        <dbReference type="Proteomes" id="UP000054383"/>
    </source>
</evidence>
<dbReference type="Proteomes" id="UP000054383">
    <property type="component" value="Unassembled WGS sequence"/>
</dbReference>
<dbReference type="SMART" id="SM00220">
    <property type="entry name" value="S_TKc"/>
    <property type="match status" value="1"/>
</dbReference>
<feature type="binding site" evidence="9">
    <location>
        <position position="95"/>
    </location>
    <ligand>
        <name>ATP</name>
        <dbReference type="ChEBI" id="CHEBI:30616"/>
    </ligand>
</feature>
<dbReference type="GO" id="GO:0000245">
    <property type="term" value="P:spliceosomal complex assembly"/>
    <property type="evidence" value="ECO:0007669"/>
    <property type="project" value="TreeGrafter"/>
</dbReference>
<evidence type="ECO:0000256" key="4">
    <source>
        <dbReference type="ARBA" id="ARBA00022741"/>
    </source>
</evidence>
<dbReference type="Gene3D" id="1.10.510.10">
    <property type="entry name" value="Transferase(Phosphotransferase) domain 1"/>
    <property type="match status" value="1"/>
</dbReference>
<keyword evidence="6 9" id="KW-0067">ATP-binding</keyword>
<sequence length="443" mass="50581">MKSIRNILSRSLFSLRKQPFPAPPAGALLPQDEIIDEECSPSYNSTNFYPLKPGDVLANRYQALVKVGYGGSSTVWFARDLRGYRWKPEFVVALKISNHNHEAPQEEYDHEQNIAKTDPSHRGHCLLRTSSDYFVLDGPHGKHSCLAYEPLREPLWIYQTRFVGGKIPLVLVKLYTTFFLTALDYLHTDCKTVHTDLNLQNLMVSFEDPAVLGDFMNTQLKTPMQYKIDSTGRPVYLCHNQFGTLKNLKAIPRIVDFGAATKLDAENKSGIYPIQIDYYRAPEVILGCGWRMSADIWSLGTLLWDLIESEKLFRQVHDTDHRYNAKAHLAEMIGLLGPPPPELLTRSREMLKHKWPVPVRGEPGGQLCDNAQDFFSGPFFDNDDKFLHDHLIPDRKLADAIPASLEGKDRENFISFAKSMLAWQPKERKTAKELLDHPFLQLD</sequence>
<dbReference type="GO" id="GO:0050684">
    <property type="term" value="P:regulation of mRNA processing"/>
    <property type="evidence" value="ECO:0007669"/>
    <property type="project" value="TreeGrafter"/>
</dbReference>
<dbReference type="PANTHER" id="PTHR47634">
    <property type="entry name" value="PROTEIN KINASE DOMAIN-CONTAINING PROTEIN-RELATED"/>
    <property type="match status" value="1"/>
</dbReference>
<keyword evidence="3" id="KW-0808">Transferase</keyword>
<dbReference type="OrthoDB" id="4227212at2759"/>
<feature type="domain" description="Protein kinase" evidence="10">
    <location>
        <begin position="61"/>
        <end position="440"/>
    </location>
</feature>
<dbReference type="PROSITE" id="PS50011">
    <property type="entry name" value="PROTEIN_KINASE_DOM"/>
    <property type="match status" value="1"/>
</dbReference>
<comment type="catalytic activity">
    <reaction evidence="7">
        <text>L-threonyl-[protein] + ATP = O-phospho-L-threonyl-[protein] + ADP + H(+)</text>
        <dbReference type="Rhea" id="RHEA:46608"/>
        <dbReference type="Rhea" id="RHEA-COMP:11060"/>
        <dbReference type="Rhea" id="RHEA-COMP:11605"/>
        <dbReference type="ChEBI" id="CHEBI:15378"/>
        <dbReference type="ChEBI" id="CHEBI:30013"/>
        <dbReference type="ChEBI" id="CHEBI:30616"/>
        <dbReference type="ChEBI" id="CHEBI:61977"/>
        <dbReference type="ChEBI" id="CHEBI:456216"/>
        <dbReference type="EC" id="2.7.11.1"/>
    </reaction>
</comment>
<accession>A0A0U1M1G0</accession>
<keyword evidence="12" id="KW-1185">Reference proteome</keyword>
<dbReference type="PROSITE" id="PS00107">
    <property type="entry name" value="PROTEIN_KINASE_ATP"/>
    <property type="match status" value="1"/>
</dbReference>
<dbReference type="AlphaFoldDB" id="A0A0U1M1G0"/>
<organism evidence="11 12">
    <name type="scientific">Talaromyces islandicus</name>
    <name type="common">Penicillium islandicum</name>
    <dbReference type="NCBI Taxonomy" id="28573"/>
    <lineage>
        <taxon>Eukaryota</taxon>
        <taxon>Fungi</taxon>
        <taxon>Dikarya</taxon>
        <taxon>Ascomycota</taxon>
        <taxon>Pezizomycotina</taxon>
        <taxon>Eurotiomycetes</taxon>
        <taxon>Eurotiomycetidae</taxon>
        <taxon>Eurotiales</taxon>
        <taxon>Trichocomaceae</taxon>
        <taxon>Talaromyces</taxon>
        <taxon>Talaromyces sect. Islandici</taxon>
    </lineage>
</organism>
<dbReference type="PANTHER" id="PTHR47634:SF9">
    <property type="entry name" value="PROTEIN KINASE DOMAIN-CONTAINING PROTEIN-RELATED"/>
    <property type="match status" value="1"/>
</dbReference>
<reference evidence="11 12" key="1">
    <citation type="submission" date="2015-04" db="EMBL/GenBank/DDBJ databases">
        <authorList>
            <person name="Syromyatnikov M.Y."/>
            <person name="Popov V.N."/>
        </authorList>
    </citation>
    <scope>NUCLEOTIDE SEQUENCE [LARGE SCALE GENOMIC DNA]</scope>
    <source>
        <strain evidence="11">WF-38-12</strain>
    </source>
</reference>
<evidence type="ECO:0000256" key="7">
    <source>
        <dbReference type="ARBA" id="ARBA00047899"/>
    </source>
</evidence>
<comment type="catalytic activity">
    <reaction evidence="8">
        <text>L-seryl-[protein] + ATP = O-phospho-L-seryl-[protein] + ADP + H(+)</text>
        <dbReference type="Rhea" id="RHEA:17989"/>
        <dbReference type="Rhea" id="RHEA-COMP:9863"/>
        <dbReference type="Rhea" id="RHEA-COMP:11604"/>
        <dbReference type="ChEBI" id="CHEBI:15378"/>
        <dbReference type="ChEBI" id="CHEBI:29999"/>
        <dbReference type="ChEBI" id="CHEBI:30616"/>
        <dbReference type="ChEBI" id="CHEBI:83421"/>
        <dbReference type="ChEBI" id="CHEBI:456216"/>
        <dbReference type="EC" id="2.7.11.1"/>
    </reaction>
</comment>